<dbReference type="OrthoDB" id="529444at2"/>
<organism evidence="3 4">
    <name type="scientific">Paracoccus laeviglucosivorans</name>
    <dbReference type="NCBI Taxonomy" id="1197861"/>
    <lineage>
        <taxon>Bacteria</taxon>
        <taxon>Pseudomonadati</taxon>
        <taxon>Pseudomonadota</taxon>
        <taxon>Alphaproteobacteria</taxon>
        <taxon>Rhodobacterales</taxon>
        <taxon>Paracoccaceae</taxon>
        <taxon>Paracoccus</taxon>
    </lineage>
</organism>
<evidence type="ECO:0000256" key="1">
    <source>
        <dbReference type="SAM" id="Phobius"/>
    </source>
</evidence>
<feature type="transmembrane region" description="Helical" evidence="1">
    <location>
        <begin position="177"/>
        <end position="197"/>
    </location>
</feature>
<keyword evidence="1" id="KW-1133">Transmembrane helix</keyword>
<reference evidence="3 4" key="1">
    <citation type="submission" date="2017-05" db="EMBL/GenBank/DDBJ databases">
        <authorList>
            <person name="Varghese N."/>
            <person name="Submissions S."/>
        </authorList>
    </citation>
    <scope>NUCLEOTIDE SEQUENCE [LARGE SCALE GENOMIC DNA]</scope>
    <source>
        <strain evidence="3 4">DSM 100094</strain>
    </source>
</reference>
<dbReference type="AlphaFoldDB" id="A0A521DQX6"/>
<feature type="transmembrane region" description="Helical" evidence="1">
    <location>
        <begin position="146"/>
        <end position="171"/>
    </location>
</feature>
<feature type="domain" description="DUF5671" evidence="2">
    <location>
        <begin position="64"/>
        <end position="196"/>
    </location>
</feature>
<accession>A0A521DQX6</accession>
<dbReference type="Pfam" id="PF18920">
    <property type="entry name" value="DUF5671"/>
    <property type="match status" value="1"/>
</dbReference>
<protein>
    <recommendedName>
        <fullName evidence="2">DUF5671 domain-containing protein</fullName>
    </recommendedName>
</protein>
<proteinExistence type="predicted"/>
<dbReference type="Proteomes" id="UP000319014">
    <property type="component" value="Unassembled WGS sequence"/>
</dbReference>
<evidence type="ECO:0000313" key="4">
    <source>
        <dbReference type="Proteomes" id="UP000319014"/>
    </source>
</evidence>
<sequence>MKPADRLSEFVRLSLAQGGDAQTIRAALGQAGWSAPEIEDAMSGWLPGQPPVPRPRPYASAQEALLYGLLFVSLGVVAWHLCQLGMGLIDYLIPDPGEYPVAPGSSERWSIAALIAFTPVFVLLSRQVARLSRDDAGRRRSLVRKWFASLTLMVAALVFLGDAIWVIYALLNGDLTLRFICKAALVAVIAALVLGYYRDEMDG</sequence>
<name>A0A521DQX6_9RHOB</name>
<gene>
    <name evidence="3" type="ORF">SAMN06265221_10959</name>
</gene>
<feature type="transmembrane region" description="Helical" evidence="1">
    <location>
        <begin position="109"/>
        <end position="125"/>
    </location>
</feature>
<feature type="transmembrane region" description="Helical" evidence="1">
    <location>
        <begin position="64"/>
        <end position="89"/>
    </location>
</feature>
<evidence type="ECO:0000313" key="3">
    <source>
        <dbReference type="EMBL" id="SMO74109.1"/>
    </source>
</evidence>
<dbReference type="InterPro" id="IPR043728">
    <property type="entry name" value="DUF5671"/>
</dbReference>
<dbReference type="RefSeq" id="WP_142663335.1">
    <property type="nucleotide sequence ID" value="NZ_FXTK01000009.1"/>
</dbReference>
<keyword evidence="4" id="KW-1185">Reference proteome</keyword>
<keyword evidence="1" id="KW-0812">Transmembrane</keyword>
<keyword evidence="1" id="KW-0472">Membrane</keyword>
<evidence type="ECO:0000259" key="2">
    <source>
        <dbReference type="Pfam" id="PF18920"/>
    </source>
</evidence>
<dbReference type="EMBL" id="FXTK01000009">
    <property type="protein sequence ID" value="SMO74109.1"/>
    <property type="molecule type" value="Genomic_DNA"/>
</dbReference>